<protein>
    <recommendedName>
        <fullName evidence="1">DUF8083 domain-containing protein</fullName>
    </recommendedName>
</protein>
<proteinExistence type="predicted"/>
<evidence type="ECO:0000313" key="2">
    <source>
        <dbReference type="EMBL" id="MBB2995092.1"/>
    </source>
</evidence>
<dbReference type="AlphaFoldDB" id="A0A839QPD7"/>
<evidence type="ECO:0000313" key="3">
    <source>
        <dbReference type="Proteomes" id="UP000523000"/>
    </source>
</evidence>
<accession>A0A839QPD7</accession>
<dbReference type="Pfam" id="PF26312">
    <property type="entry name" value="DUF8083"/>
    <property type="match status" value="1"/>
</dbReference>
<organism evidence="2 3">
    <name type="scientific">Paeniglutamicibacter cryotolerans</name>
    <dbReference type="NCBI Taxonomy" id="670079"/>
    <lineage>
        <taxon>Bacteria</taxon>
        <taxon>Bacillati</taxon>
        <taxon>Actinomycetota</taxon>
        <taxon>Actinomycetes</taxon>
        <taxon>Micrococcales</taxon>
        <taxon>Micrococcaceae</taxon>
        <taxon>Paeniglutamicibacter</taxon>
    </lineage>
</organism>
<comment type="caution">
    <text evidence="2">The sequence shown here is derived from an EMBL/GenBank/DDBJ whole genome shotgun (WGS) entry which is preliminary data.</text>
</comment>
<dbReference type="RefSeq" id="WP_183510401.1">
    <property type="nucleotide sequence ID" value="NZ_BAABGK010000113.1"/>
</dbReference>
<feature type="domain" description="DUF8083" evidence="1">
    <location>
        <begin position="15"/>
        <end position="279"/>
    </location>
</feature>
<dbReference type="InterPro" id="IPR058396">
    <property type="entry name" value="DUF8083"/>
</dbReference>
<evidence type="ECO:0000259" key="1">
    <source>
        <dbReference type="Pfam" id="PF26312"/>
    </source>
</evidence>
<sequence>MEYSSDTRRRATPPTAHLRVFEPLRAFSDEDQLLIGGQKDVSREQLEGAEAYESLARLTRTLSDPFPHSTHESFRVLHYPRADGLTTAYYCPSQLSTRSVLAAEQLDGSMRRQVLDLLLPEAAREANAARVDSSRFAEDVAHLHTRGATWGIPFGWFVLLHEEDHRELVEDDSDLLGVRISAPLGQALDRARYAAATLAIHAPQMDLLDELTALCEWLGLFSEDSIIELDYGRIAPLVWPDDSPHDLRMGLESLADSDMLGAAAAYRRLASRWLRVRQLARAS</sequence>
<reference evidence="2 3" key="1">
    <citation type="submission" date="2020-08" db="EMBL/GenBank/DDBJ databases">
        <title>Sequencing the genomes of 1000 actinobacteria strains.</title>
        <authorList>
            <person name="Klenk H.-P."/>
        </authorList>
    </citation>
    <scope>NUCLEOTIDE SEQUENCE [LARGE SCALE GENOMIC DNA]</scope>
    <source>
        <strain evidence="2 3">DSM 22826</strain>
    </source>
</reference>
<dbReference type="Proteomes" id="UP000523000">
    <property type="component" value="Unassembled WGS sequence"/>
</dbReference>
<keyword evidence="3" id="KW-1185">Reference proteome</keyword>
<dbReference type="EMBL" id="JACHVS010000001">
    <property type="protein sequence ID" value="MBB2995092.1"/>
    <property type="molecule type" value="Genomic_DNA"/>
</dbReference>
<name>A0A839QPD7_9MICC</name>
<gene>
    <name evidence="2" type="ORF">E9229_001283</name>
</gene>